<dbReference type="Proteomes" id="UP000178417">
    <property type="component" value="Unassembled WGS sequence"/>
</dbReference>
<dbReference type="CDD" id="cd03424">
    <property type="entry name" value="NUDIX_ADPRase_Nudt5_UGPPase_Nudt14"/>
    <property type="match status" value="1"/>
</dbReference>
<dbReference type="AlphaFoldDB" id="A0A1F4SY95"/>
<dbReference type="Pfam" id="PF00293">
    <property type="entry name" value="NUDIX"/>
    <property type="match status" value="1"/>
</dbReference>
<reference evidence="5 6" key="1">
    <citation type="journal article" date="2016" name="Nat. Commun.">
        <title>Thousands of microbial genomes shed light on interconnected biogeochemical processes in an aquifer system.</title>
        <authorList>
            <person name="Anantharaman K."/>
            <person name="Brown C.T."/>
            <person name="Hug L.A."/>
            <person name="Sharon I."/>
            <person name="Castelle C.J."/>
            <person name="Probst A.J."/>
            <person name="Thomas B.C."/>
            <person name="Singh A."/>
            <person name="Wilkins M.J."/>
            <person name="Karaoz U."/>
            <person name="Brodie E.L."/>
            <person name="Williams K.H."/>
            <person name="Hubbard S.S."/>
            <person name="Banfield J.F."/>
        </authorList>
    </citation>
    <scope>NUCLEOTIDE SEQUENCE [LARGE SCALE GENOMIC DNA]</scope>
</reference>
<keyword evidence="2 3" id="KW-0378">Hydrolase</keyword>
<dbReference type="PRINTS" id="PR00502">
    <property type="entry name" value="NUDIXFAMILY"/>
</dbReference>
<comment type="cofactor">
    <cofactor evidence="1">
        <name>Mg(2+)</name>
        <dbReference type="ChEBI" id="CHEBI:18420"/>
    </cofactor>
</comment>
<dbReference type="STRING" id="1802579.A2310_01170"/>
<dbReference type="FunFam" id="3.90.79.10:FF:000024">
    <property type="entry name" value="ADP-ribose pyrophosphatase"/>
    <property type="match status" value="1"/>
</dbReference>
<organism evidence="5 6">
    <name type="scientific">candidate division WOR-1 bacterium RIFOXYB2_FULL_37_13</name>
    <dbReference type="NCBI Taxonomy" id="1802579"/>
    <lineage>
        <taxon>Bacteria</taxon>
        <taxon>Bacillati</taxon>
        <taxon>Saganbacteria</taxon>
    </lineage>
</organism>
<protein>
    <submittedName>
        <fullName evidence="5">ADP-ribose pyrophosphatase</fullName>
    </submittedName>
</protein>
<dbReference type="GO" id="GO:0005829">
    <property type="term" value="C:cytosol"/>
    <property type="evidence" value="ECO:0007669"/>
    <property type="project" value="TreeGrafter"/>
</dbReference>
<evidence type="ECO:0000256" key="1">
    <source>
        <dbReference type="ARBA" id="ARBA00001946"/>
    </source>
</evidence>
<proteinExistence type="inferred from homology"/>
<comment type="caution">
    <text evidence="5">The sequence shown here is derived from an EMBL/GenBank/DDBJ whole genome shotgun (WGS) entry which is preliminary data.</text>
</comment>
<dbReference type="PROSITE" id="PS00893">
    <property type="entry name" value="NUDIX_BOX"/>
    <property type="match status" value="1"/>
</dbReference>
<accession>A0A1F4SY95</accession>
<evidence type="ECO:0000313" key="6">
    <source>
        <dbReference type="Proteomes" id="UP000178417"/>
    </source>
</evidence>
<sequence>MFEKTIKSTSIYKGRMLGLRDDEVELPNGKISHREICEHPGAVAIVPITNDGKIILIRQFRKPIEEVIYEIPAGLINKGEELKDAAVRELEEETGYKANKIEFALTVYTSPGYSTEKLHIFIAKDLVKTQNNPDEDENIEVAITPIDIALQMIKSGEIKDGKTIVGICLVEIK</sequence>
<dbReference type="InterPro" id="IPR015797">
    <property type="entry name" value="NUDIX_hydrolase-like_dom_sf"/>
</dbReference>
<dbReference type="SUPFAM" id="SSF55811">
    <property type="entry name" value="Nudix"/>
    <property type="match status" value="1"/>
</dbReference>
<evidence type="ECO:0000259" key="4">
    <source>
        <dbReference type="PROSITE" id="PS51462"/>
    </source>
</evidence>
<dbReference type="GO" id="GO:0019693">
    <property type="term" value="P:ribose phosphate metabolic process"/>
    <property type="evidence" value="ECO:0007669"/>
    <property type="project" value="TreeGrafter"/>
</dbReference>
<dbReference type="GO" id="GO:0016462">
    <property type="term" value="F:pyrophosphatase activity"/>
    <property type="evidence" value="ECO:0007669"/>
    <property type="project" value="UniProtKB-ARBA"/>
</dbReference>
<dbReference type="EMBL" id="MEUB01000001">
    <property type="protein sequence ID" value="OGC25385.1"/>
    <property type="molecule type" value="Genomic_DNA"/>
</dbReference>
<dbReference type="InterPro" id="IPR000086">
    <property type="entry name" value="NUDIX_hydrolase_dom"/>
</dbReference>
<dbReference type="InterPro" id="IPR020084">
    <property type="entry name" value="NUDIX_hydrolase_CS"/>
</dbReference>
<evidence type="ECO:0000256" key="3">
    <source>
        <dbReference type="RuleBase" id="RU003476"/>
    </source>
</evidence>
<dbReference type="PROSITE" id="PS51462">
    <property type="entry name" value="NUDIX"/>
    <property type="match status" value="1"/>
</dbReference>
<dbReference type="Gene3D" id="3.90.79.10">
    <property type="entry name" value="Nucleoside Triphosphate Pyrophosphohydrolase"/>
    <property type="match status" value="1"/>
</dbReference>
<dbReference type="PANTHER" id="PTHR11839:SF18">
    <property type="entry name" value="NUDIX HYDROLASE DOMAIN-CONTAINING PROTEIN"/>
    <property type="match status" value="1"/>
</dbReference>
<name>A0A1F4SY95_UNCSA</name>
<dbReference type="PANTHER" id="PTHR11839">
    <property type="entry name" value="UDP/ADP-SUGAR PYROPHOSPHATASE"/>
    <property type="match status" value="1"/>
</dbReference>
<dbReference type="GO" id="GO:0006753">
    <property type="term" value="P:nucleoside phosphate metabolic process"/>
    <property type="evidence" value="ECO:0007669"/>
    <property type="project" value="TreeGrafter"/>
</dbReference>
<evidence type="ECO:0000313" key="5">
    <source>
        <dbReference type="EMBL" id="OGC25385.1"/>
    </source>
</evidence>
<dbReference type="InterPro" id="IPR020476">
    <property type="entry name" value="Nudix_hydrolase"/>
</dbReference>
<evidence type="ECO:0000256" key="2">
    <source>
        <dbReference type="ARBA" id="ARBA00022801"/>
    </source>
</evidence>
<comment type="similarity">
    <text evidence="3">Belongs to the Nudix hydrolase family.</text>
</comment>
<gene>
    <name evidence="5" type="ORF">A2310_01170</name>
</gene>
<feature type="domain" description="Nudix hydrolase" evidence="4">
    <location>
        <begin position="38"/>
        <end position="166"/>
    </location>
</feature>